<dbReference type="GO" id="GO:0003677">
    <property type="term" value="F:DNA binding"/>
    <property type="evidence" value="ECO:0007669"/>
    <property type="project" value="TreeGrafter"/>
</dbReference>
<evidence type="ECO:0000259" key="5">
    <source>
        <dbReference type="Pfam" id="PF04935"/>
    </source>
</evidence>
<evidence type="ECO:0008006" key="9">
    <source>
        <dbReference type="Google" id="ProtNLM"/>
    </source>
</evidence>
<evidence type="ECO:0000259" key="6">
    <source>
        <dbReference type="Pfam" id="PF15459"/>
    </source>
</evidence>
<dbReference type="InterPro" id="IPR029190">
    <property type="entry name" value="Rrp14/SURF6_C"/>
</dbReference>
<dbReference type="OrthoDB" id="444809at2759"/>
<feature type="compositionally biased region" description="Basic and acidic residues" evidence="4">
    <location>
        <begin position="336"/>
        <end position="361"/>
    </location>
</feature>
<dbReference type="Proteomes" id="UP000324897">
    <property type="component" value="Chromosome 4"/>
</dbReference>
<dbReference type="EMBL" id="RWGY01000007">
    <property type="protein sequence ID" value="TVU38379.1"/>
    <property type="molecule type" value="Genomic_DNA"/>
</dbReference>
<reference evidence="7 8" key="1">
    <citation type="journal article" date="2019" name="Sci. Rep.">
        <title>A high-quality genome of Eragrostis curvula grass provides insights into Poaceae evolution and supports new strategies to enhance forage quality.</title>
        <authorList>
            <person name="Carballo J."/>
            <person name="Santos B.A.C.M."/>
            <person name="Zappacosta D."/>
            <person name="Garbus I."/>
            <person name="Selva J.P."/>
            <person name="Gallo C.A."/>
            <person name="Diaz A."/>
            <person name="Albertini E."/>
            <person name="Caccamo M."/>
            <person name="Echenique V."/>
        </authorList>
    </citation>
    <scope>NUCLEOTIDE SEQUENCE [LARGE SCALE GENOMIC DNA]</scope>
    <source>
        <strain evidence="8">cv. Victoria</strain>
        <tissue evidence="7">Leaf</tissue>
    </source>
</reference>
<feature type="compositionally biased region" description="Basic and acidic residues" evidence="4">
    <location>
        <begin position="185"/>
        <end position="202"/>
    </location>
</feature>
<dbReference type="PANTHER" id="PTHR14369:SF0">
    <property type="entry name" value="SURFEIT LOCUS PROTEIN 6"/>
    <property type="match status" value="1"/>
</dbReference>
<dbReference type="GO" id="GO:0042274">
    <property type="term" value="P:ribosomal small subunit biogenesis"/>
    <property type="evidence" value="ECO:0007669"/>
    <property type="project" value="TreeGrafter"/>
</dbReference>
<proteinExistence type="inferred from homology"/>
<evidence type="ECO:0000313" key="8">
    <source>
        <dbReference type="Proteomes" id="UP000324897"/>
    </source>
</evidence>
<feature type="domain" description="Ribosomal RNA-processing protein 14/surfeit locus protein 6 C-terminal" evidence="5">
    <location>
        <begin position="203"/>
        <end position="369"/>
    </location>
</feature>
<keyword evidence="3" id="KW-0539">Nucleus</keyword>
<feature type="region of interest" description="Disordered" evidence="4">
    <location>
        <begin position="88"/>
        <end position="173"/>
    </location>
</feature>
<organism evidence="7 8">
    <name type="scientific">Eragrostis curvula</name>
    <name type="common">weeping love grass</name>
    <dbReference type="NCBI Taxonomy" id="38414"/>
    <lineage>
        <taxon>Eukaryota</taxon>
        <taxon>Viridiplantae</taxon>
        <taxon>Streptophyta</taxon>
        <taxon>Embryophyta</taxon>
        <taxon>Tracheophyta</taxon>
        <taxon>Spermatophyta</taxon>
        <taxon>Magnoliopsida</taxon>
        <taxon>Liliopsida</taxon>
        <taxon>Poales</taxon>
        <taxon>Poaceae</taxon>
        <taxon>PACMAD clade</taxon>
        <taxon>Chloridoideae</taxon>
        <taxon>Eragrostideae</taxon>
        <taxon>Eragrostidinae</taxon>
        <taxon>Eragrostis</taxon>
    </lineage>
</organism>
<dbReference type="GO" id="GO:0003723">
    <property type="term" value="F:RNA binding"/>
    <property type="evidence" value="ECO:0007669"/>
    <property type="project" value="TreeGrafter"/>
</dbReference>
<accession>A0A5J9VQ87</accession>
<dbReference type="Gramene" id="TVU38379">
    <property type="protein sequence ID" value="TVU38379"/>
    <property type="gene ID" value="EJB05_11746"/>
</dbReference>
<protein>
    <recommendedName>
        <fullName evidence="9">Ribosomal RNA-processing protein 14/surfeit locus protein 6 C-terminal domain-containing protein</fullName>
    </recommendedName>
</protein>
<dbReference type="Pfam" id="PF04935">
    <property type="entry name" value="SURF6"/>
    <property type="match status" value="1"/>
</dbReference>
<feature type="compositionally biased region" description="Acidic residues" evidence="4">
    <location>
        <begin position="137"/>
        <end position="157"/>
    </location>
</feature>
<sequence>MGRKPAAAAAAAAAADNESFAATMPADLLAAADCGGVHGHSLFFDALVQLIPPRFYLQADDEDRPWYQGLSKAAKAAMKAQSRANLKAARRARLDPSAPPSSTLDLLKKSVADQAAEEEEDEKKSEGESEKSGDEASSGDEEDDEIEEDGEDEDEEGMQVVPSAAVSEDRSVTYEELRERLHRRIAELRGNRCTRPEFLNKPKKEKGKKPKGKNAKNGKDEGKKRKRADGAEDDDGKGGKKSKQAEEKPDIMYANVFVDPKDARRKKKRRIKNKKKALEQAKRMQEAKKDPEKASKIAWDTARRRAAGEKVHDDPKLIKESLKKDQKRQQKASAQWKDRQKTVDKQRQEKQKTRTENIRERAHQKKMRKIEKREKKLMRPGFEGRKDGYVNEYYSTQAKPYIREYKIKEIVDPDIKGPCCSEAMWRVLEIGMLFKQFDELSIRIVQQT</sequence>
<feature type="compositionally biased region" description="Basic residues" evidence="4">
    <location>
        <begin position="263"/>
        <end position="275"/>
    </location>
</feature>
<feature type="compositionally biased region" description="Basic and acidic residues" evidence="4">
    <location>
        <begin position="122"/>
        <end position="134"/>
    </location>
</feature>
<evidence type="ECO:0000256" key="1">
    <source>
        <dbReference type="ARBA" id="ARBA00004123"/>
    </source>
</evidence>
<evidence type="ECO:0000256" key="2">
    <source>
        <dbReference type="ARBA" id="ARBA00005904"/>
    </source>
</evidence>
<comment type="subcellular location">
    <subcellularLocation>
        <location evidence="1">Nucleus</location>
    </subcellularLocation>
</comment>
<evidence type="ECO:0000256" key="4">
    <source>
        <dbReference type="SAM" id="MobiDB-lite"/>
    </source>
</evidence>
<comment type="caution">
    <text evidence="7">The sequence shown here is derived from an EMBL/GenBank/DDBJ whole genome shotgun (WGS) entry which is preliminary data.</text>
</comment>
<dbReference type="AlphaFoldDB" id="A0A5J9VQ87"/>
<comment type="similarity">
    <text evidence="2">Belongs to the SURF6 family.</text>
</comment>
<feature type="non-terminal residue" evidence="7">
    <location>
        <position position="1"/>
    </location>
</feature>
<dbReference type="GO" id="GO:0042273">
    <property type="term" value="P:ribosomal large subunit biogenesis"/>
    <property type="evidence" value="ECO:0007669"/>
    <property type="project" value="TreeGrafter"/>
</dbReference>
<dbReference type="PANTHER" id="PTHR14369">
    <property type="entry name" value="SURFEIT LOCUS PROTEIN 6"/>
    <property type="match status" value="1"/>
</dbReference>
<name>A0A5J9VQ87_9POAL</name>
<evidence type="ECO:0000313" key="7">
    <source>
        <dbReference type="EMBL" id="TVU38379.1"/>
    </source>
</evidence>
<evidence type="ECO:0000256" key="3">
    <source>
        <dbReference type="ARBA" id="ARBA00023242"/>
    </source>
</evidence>
<gene>
    <name evidence="7" type="ORF">EJB05_11746</name>
</gene>
<feature type="compositionally biased region" description="Basic residues" evidence="4">
    <location>
        <begin position="203"/>
        <end position="216"/>
    </location>
</feature>
<dbReference type="Pfam" id="PF15459">
    <property type="entry name" value="RRP14"/>
    <property type="match status" value="1"/>
</dbReference>
<feature type="compositionally biased region" description="Basic and acidic residues" evidence="4">
    <location>
        <begin position="276"/>
        <end position="328"/>
    </location>
</feature>
<feature type="region of interest" description="Disordered" evidence="4">
    <location>
        <begin position="185"/>
        <end position="369"/>
    </location>
</feature>
<keyword evidence="8" id="KW-1185">Reference proteome</keyword>
<dbReference type="GO" id="GO:0005730">
    <property type="term" value="C:nucleolus"/>
    <property type="evidence" value="ECO:0007669"/>
    <property type="project" value="TreeGrafter"/>
</dbReference>
<dbReference type="InterPro" id="IPR007019">
    <property type="entry name" value="SURF6"/>
</dbReference>
<dbReference type="InterPro" id="IPR029188">
    <property type="entry name" value="Rrp14_N"/>
</dbReference>
<feature type="domain" description="Ribosomal RNA-processing protein 14 N-terminal" evidence="6">
    <location>
        <begin position="37"/>
        <end position="96"/>
    </location>
</feature>